<feature type="region of interest" description="Disordered" evidence="21">
    <location>
        <begin position="323"/>
        <end position="351"/>
    </location>
</feature>
<dbReference type="InterPro" id="IPR036390">
    <property type="entry name" value="WH_DNA-bd_sf"/>
</dbReference>
<dbReference type="GO" id="GO:0005524">
    <property type="term" value="F:ATP binding"/>
    <property type="evidence" value="ECO:0007669"/>
    <property type="project" value="UniProtKB-KW"/>
</dbReference>
<comment type="similarity">
    <text evidence="3">Belongs to the protein kinase superfamily. RIO-type Ser/Thr kinase family.</text>
</comment>
<dbReference type="FunFam" id="3.30.200.20:FF:000052">
    <property type="entry name" value="Serine/threonine-protein kinase RIO2"/>
    <property type="match status" value="1"/>
</dbReference>
<dbReference type="GO" id="GO:0030688">
    <property type="term" value="C:preribosome, small subunit precursor"/>
    <property type="evidence" value="ECO:0007669"/>
    <property type="project" value="TreeGrafter"/>
</dbReference>
<dbReference type="Proteomes" id="UP000749559">
    <property type="component" value="Unassembled WGS sequence"/>
</dbReference>
<dbReference type="Pfam" id="PF01163">
    <property type="entry name" value="RIO1"/>
    <property type="match status" value="1"/>
</dbReference>
<keyword evidence="12" id="KW-0418">Kinase</keyword>
<evidence type="ECO:0000256" key="13">
    <source>
        <dbReference type="ARBA" id="ARBA00022840"/>
    </source>
</evidence>
<dbReference type="AlphaFoldDB" id="A0A8J1TWP8"/>
<dbReference type="GO" id="GO:0005634">
    <property type="term" value="C:nucleus"/>
    <property type="evidence" value="ECO:0007669"/>
    <property type="project" value="TreeGrafter"/>
</dbReference>
<dbReference type="InterPro" id="IPR018935">
    <property type="entry name" value="RIO_kinase_CS"/>
</dbReference>
<evidence type="ECO:0000256" key="18">
    <source>
        <dbReference type="ARBA" id="ARBA00068353"/>
    </source>
</evidence>
<keyword evidence="11" id="KW-0547">Nucleotide-binding</keyword>
<name>A0A8J1TWP8_OWEFU</name>
<evidence type="ECO:0000256" key="17">
    <source>
        <dbReference type="ARBA" id="ARBA00064676"/>
    </source>
</evidence>
<comment type="cofactor">
    <cofactor evidence="1">
        <name>Mg(2+)</name>
        <dbReference type="ChEBI" id="CHEBI:18420"/>
    </cofactor>
</comment>
<dbReference type="GO" id="GO:0030490">
    <property type="term" value="P:maturation of SSU-rRNA"/>
    <property type="evidence" value="ECO:0007669"/>
    <property type="project" value="TreeGrafter"/>
</dbReference>
<evidence type="ECO:0000256" key="5">
    <source>
        <dbReference type="ARBA" id="ARBA00022490"/>
    </source>
</evidence>
<evidence type="ECO:0000256" key="16">
    <source>
        <dbReference type="ARBA" id="ARBA00048679"/>
    </source>
</evidence>
<evidence type="ECO:0000256" key="19">
    <source>
        <dbReference type="ARBA" id="ARBA00068837"/>
    </source>
</evidence>
<dbReference type="Gene3D" id="1.10.510.10">
    <property type="entry name" value="Transferase(Phosphotransferase) domain 1"/>
    <property type="match status" value="1"/>
</dbReference>
<dbReference type="PANTHER" id="PTHR45852:SF1">
    <property type="entry name" value="SERINE_THREONINE-PROTEIN KINASE RIO2"/>
    <property type="match status" value="1"/>
</dbReference>
<comment type="subunit">
    <text evidence="17">Associated with late 40S pre-ribosomal particles. Interacts with PLK1 (via its N-terminus).</text>
</comment>
<dbReference type="CDD" id="cd05144">
    <property type="entry name" value="RIO2_C"/>
    <property type="match status" value="1"/>
</dbReference>
<dbReference type="InterPro" id="IPR036388">
    <property type="entry name" value="WH-like_DNA-bd_sf"/>
</dbReference>
<dbReference type="EMBL" id="CAIIXF020000010">
    <property type="protein sequence ID" value="CAH1796456.1"/>
    <property type="molecule type" value="Genomic_DNA"/>
</dbReference>
<dbReference type="InterPro" id="IPR011009">
    <property type="entry name" value="Kinase-like_dom_sf"/>
</dbReference>
<evidence type="ECO:0000256" key="1">
    <source>
        <dbReference type="ARBA" id="ARBA00001946"/>
    </source>
</evidence>
<evidence type="ECO:0000256" key="21">
    <source>
        <dbReference type="SAM" id="MobiDB-lite"/>
    </source>
</evidence>
<evidence type="ECO:0000256" key="20">
    <source>
        <dbReference type="ARBA" id="ARBA00076005"/>
    </source>
</evidence>
<dbReference type="SUPFAM" id="SSF46785">
    <property type="entry name" value="Winged helix' DNA-binding domain"/>
    <property type="match status" value="1"/>
</dbReference>
<evidence type="ECO:0000256" key="4">
    <source>
        <dbReference type="ARBA" id="ARBA00012513"/>
    </source>
</evidence>
<evidence type="ECO:0000256" key="14">
    <source>
        <dbReference type="ARBA" id="ARBA00022842"/>
    </source>
</evidence>
<dbReference type="InterPro" id="IPR000687">
    <property type="entry name" value="RIO_kinase"/>
</dbReference>
<dbReference type="GO" id="GO:0005829">
    <property type="term" value="C:cytosol"/>
    <property type="evidence" value="ECO:0007669"/>
    <property type="project" value="TreeGrafter"/>
</dbReference>
<keyword evidence="6" id="KW-0690">Ribosome biogenesis</keyword>
<dbReference type="FunFam" id="1.10.10.10:FF:000053">
    <property type="entry name" value="Serine/threonine-protein kinase RIO2"/>
    <property type="match status" value="1"/>
</dbReference>
<keyword evidence="9" id="KW-0808">Transferase</keyword>
<dbReference type="InterPro" id="IPR015285">
    <property type="entry name" value="RIO2_wHTH_N"/>
</dbReference>
<dbReference type="FunFam" id="1.10.510.10:FF:000307">
    <property type="entry name" value="Serine/threonine-protein kinase RIO2"/>
    <property type="match status" value="1"/>
</dbReference>
<evidence type="ECO:0000256" key="6">
    <source>
        <dbReference type="ARBA" id="ARBA00022517"/>
    </source>
</evidence>
<keyword evidence="8" id="KW-0597">Phosphoprotein</keyword>
<evidence type="ECO:0000256" key="11">
    <source>
        <dbReference type="ARBA" id="ARBA00022741"/>
    </source>
</evidence>
<dbReference type="Gene3D" id="1.10.10.10">
    <property type="entry name" value="Winged helix-like DNA-binding domain superfamily/Winged helix DNA-binding domain"/>
    <property type="match status" value="1"/>
</dbReference>
<evidence type="ECO:0000256" key="8">
    <source>
        <dbReference type="ARBA" id="ARBA00022553"/>
    </source>
</evidence>
<comment type="catalytic activity">
    <reaction evidence="15">
        <text>L-threonyl-[protein] + ATP = O-phospho-L-threonyl-[protein] + ADP + H(+)</text>
        <dbReference type="Rhea" id="RHEA:46608"/>
        <dbReference type="Rhea" id="RHEA-COMP:11060"/>
        <dbReference type="Rhea" id="RHEA-COMP:11605"/>
        <dbReference type="ChEBI" id="CHEBI:15378"/>
        <dbReference type="ChEBI" id="CHEBI:30013"/>
        <dbReference type="ChEBI" id="CHEBI:30616"/>
        <dbReference type="ChEBI" id="CHEBI:61977"/>
        <dbReference type="ChEBI" id="CHEBI:456216"/>
        <dbReference type="EC" id="2.7.11.1"/>
    </reaction>
</comment>
<keyword evidence="13" id="KW-0067">ATP-binding</keyword>
<accession>A0A8J1TWP8</accession>
<dbReference type="PANTHER" id="PTHR45852">
    <property type="entry name" value="SER/THR-PROTEIN KINASE RIO2"/>
    <property type="match status" value="1"/>
</dbReference>
<reference evidence="22" key="1">
    <citation type="submission" date="2022-03" db="EMBL/GenBank/DDBJ databases">
        <authorList>
            <person name="Martin C."/>
        </authorList>
    </citation>
    <scope>NUCLEOTIDE SEQUENCE</scope>
</reference>
<proteinExistence type="inferred from homology"/>
<dbReference type="PROSITE" id="PS01245">
    <property type="entry name" value="RIO1"/>
    <property type="match status" value="1"/>
</dbReference>
<dbReference type="OrthoDB" id="10258631at2759"/>
<evidence type="ECO:0000256" key="2">
    <source>
        <dbReference type="ARBA" id="ARBA00004496"/>
    </source>
</evidence>
<keyword evidence="14" id="KW-0460">Magnesium</keyword>
<keyword evidence="7" id="KW-0723">Serine/threonine-protein kinase</keyword>
<evidence type="ECO:0000256" key="9">
    <source>
        <dbReference type="ARBA" id="ARBA00022679"/>
    </source>
</evidence>
<evidence type="ECO:0000256" key="10">
    <source>
        <dbReference type="ARBA" id="ARBA00022723"/>
    </source>
</evidence>
<dbReference type="InterPro" id="IPR018934">
    <property type="entry name" value="RIO_dom"/>
</dbReference>
<protein>
    <recommendedName>
        <fullName evidence="18">Serine/threonine-protein kinase RIO2</fullName>
        <ecNumber evidence="4">2.7.11.1</ecNumber>
    </recommendedName>
    <alternativeName>
        <fullName evidence="20">RIO kinase 2</fullName>
    </alternativeName>
    <alternativeName>
        <fullName evidence="19">Serine/threonine-protein kinase rio2</fullName>
    </alternativeName>
</protein>
<dbReference type="Gene3D" id="3.30.200.20">
    <property type="entry name" value="Phosphorylase Kinase, domain 1"/>
    <property type="match status" value="1"/>
</dbReference>
<evidence type="ECO:0000256" key="3">
    <source>
        <dbReference type="ARBA" id="ARBA00009196"/>
    </source>
</evidence>
<comment type="caution">
    <text evidence="22">The sequence shown here is derived from an EMBL/GenBank/DDBJ whole genome shotgun (WGS) entry which is preliminary data.</text>
</comment>
<gene>
    <name evidence="22" type="ORF">OFUS_LOCUS20862</name>
</gene>
<dbReference type="GO" id="GO:0046872">
    <property type="term" value="F:metal ion binding"/>
    <property type="evidence" value="ECO:0007669"/>
    <property type="project" value="UniProtKB-KW"/>
</dbReference>
<comment type="subcellular location">
    <subcellularLocation>
        <location evidence="2">Cytoplasm</location>
    </subcellularLocation>
</comment>
<sequence length="544" mass="61707">MGKLNVTMLRYLTKEDFRVLTAIEMGMKNHELVPGPLIASIASLRSGGCHKVISELIKHRLVAYEKSGKKADGYRLTNAGYDYLALKTLTARDIVGSVGNQIGVGKESDIYIVANDEEEQFALKLHRLGRTSFRTLKNNRDYHKHRQKASWLYLSRLSAMKEYAYMKALYDRGFPVPKPVDFNRHCIIMELLSGHPLCQIHELKDPGSVFNDLMELLVRLANCGLIHGDFNEFNIMLDEKDRVTMYDFPQMVSTSHKDAEWYFDRDVQCIRTFFTRRFDFESESFPKFSDIVRQDTLDVEIAASGFTKEMEKSFNEVADEIGLLNGPEDSDGAEDSDNEENEVLNAPESLSDTEANIAQLTLTSPTGCPSQEANTTPLTLAHDTAIEKIDNDSARDTGNEKNIIDASKDVNVTNDKELEAAGTSKPLEDEIEDSGDELPELENIHELNTEYKPFRNEDTLQHENWHFIEAAKASRTRASDSLSTSASTIMAPDLVKRKVKGQIKQQQKKKFERRIRKAGESAVVTKHRRDNEHNIKQSLDAVWF</sequence>
<comment type="catalytic activity">
    <reaction evidence="16">
        <text>L-seryl-[protein] + ATP = O-phospho-L-seryl-[protein] + ADP + H(+)</text>
        <dbReference type="Rhea" id="RHEA:17989"/>
        <dbReference type="Rhea" id="RHEA-COMP:9863"/>
        <dbReference type="Rhea" id="RHEA-COMP:11604"/>
        <dbReference type="ChEBI" id="CHEBI:15378"/>
        <dbReference type="ChEBI" id="CHEBI:29999"/>
        <dbReference type="ChEBI" id="CHEBI:30616"/>
        <dbReference type="ChEBI" id="CHEBI:83421"/>
        <dbReference type="ChEBI" id="CHEBI:456216"/>
        <dbReference type="EC" id="2.7.11.1"/>
    </reaction>
</comment>
<organism evidence="22 23">
    <name type="scientific">Owenia fusiformis</name>
    <name type="common">Polychaete worm</name>
    <dbReference type="NCBI Taxonomy" id="6347"/>
    <lineage>
        <taxon>Eukaryota</taxon>
        <taxon>Metazoa</taxon>
        <taxon>Spiralia</taxon>
        <taxon>Lophotrochozoa</taxon>
        <taxon>Annelida</taxon>
        <taxon>Polychaeta</taxon>
        <taxon>Sedentaria</taxon>
        <taxon>Canalipalpata</taxon>
        <taxon>Sabellida</taxon>
        <taxon>Oweniida</taxon>
        <taxon>Oweniidae</taxon>
        <taxon>Owenia</taxon>
    </lineage>
</organism>
<keyword evidence="5" id="KW-0963">Cytoplasm</keyword>
<dbReference type="InterPro" id="IPR030484">
    <property type="entry name" value="Rio2"/>
</dbReference>
<feature type="compositionally biased region" description="Acidic residues" evidence="21">
    <location>
        <begin position="328"/>
        <end position="342"/>
    </location>
</feature>
<evidence type="ECO:0000313" key="22">
    <source>
        <dbReference type="EMBL" id="CAH1796456.1"/>
    </source>
</evidence>
<dbReference type="Pfam" id="PF09202">
    <property type="entry name" value="Rio2_N"/>
    <property type="match status" value="1"/>
</dbReference>
<dbReference type="EC" id="2.7.11.1" evidence="4"/>
<keyword evidence="23" id="KW-1185">Reference proteome</keyword>
<evidence type="ECO:0000256" key="15">
    <source>
        <dbReference type="ARBA" id="ARBA00047899"/>
    </source>
</evidence>
<dbReference type="GO" id="GO:0004674">
    <property type="term" value="F:protein serine/threonine kinase activity"/>
    <property type="evidence" value="ECO:0007669"/>
    <property type="project" value="UniProtKB-KW"/>
</dbReference>
<keyword evidence="10" id="KW-0479">Metal-binding</keyword>
<evidence type="ECO:0000256" key="7">
    <source>
        <dbReference type="ARBA" id="ARBA00022527"/>
    </source>
</evidence>
<evidence type="ECO:0000256" key="12">
    <source>
        <dbReference type="ARBA" id="ARBA00022777"/>
    </source>
</evidence>
<dbReference type="SUPFAM" id="SSF56112">
    <property type="entry name" value="Protein kinase-like (PK-like)"/>
    <property type="match status" value="1"/>
</dbReference>
<evidence type="ECO:0000313" key="23">
    <source>
        <dbReference type="Proteomes" id="UP000749559"/>
    </source>
</evidence>
<dbReference type="SMART" id="SM00090">
    <property type="entry name" value="RIO"/>
    <property type="match status" value="1"/>
</dbReference>